<evidence type="ECO:0000313" key="3">
    <source>
        <dbReference type="EMBL" id="KAG5635389.1"/>
    </source>
</evidence>
<feature type="domain" description="NADP-dependent oxidoreductase" evidence="2">
    <location>
        <begin position="20"/>
        <end position="338"/>
    </location>
</feature>
<dbReference type="Pfam" id="PF00248">
    <property type="entry name" value="Aldo_ket_red"/>
    <property type="match status" value="1"/>
</dbReference>
<accession>A0A9P7FQZ3</accession>
<dbReference type="PRINTS" id="PR00069">
    <property type="entry name" value="ALDKETRDTASE"/>
</dbReference>
<dbReference type="PANTHER" id="PTHR43625:SF40">
    <property type="entry name" value="ALDO-KETO REDUCTASE YAKC [NADP(+)]"/>
    <property type="match status" value="1"/>
</dbReference>
<dbReference type="GO" id="GO:0005737">
    <property type="term" value="C:cytoplasm"/>
    <property type="evidence" value="ECO:0007669"/>
    <property type="project" value="TreeGrafter"/>
</dbReference>
<dbReference type="AlphaFoldDB" id="A0A9P7FQZ3"/>
<evidence type="ECO:0000256" key="1">
    <source>
        <dbReference type="ARBA" id="ARBA00023002"/>
    </source>
</evidence>
<dbReference type="Gene3D" id="3.20.20.100">
    <property type="entry name" value="NADP-dependent oxidoreductase domain"/>
    <property type="match status" value="1"/>
</dbReference>
<dbReference type="OrthoDB" id="37537at2759"/>
<evidence type="ECO:0000313" key="4">
    <source>
        <dbReference type="Proteomes" id="UP000717328"/>
    </source>
</evidence>
<dbReference type="InterPro" id="IPR050791">
    <property type="entry name" value="Aldo-Keto_reductase"/>
</dbReference>
<dbReference type="EMBL" id="JABCKI010006104">
    <property type="protein sequence ID" value="KAG5635389.1"/>
    <property type="molecule type" value="Genomic_DNA"/>
</dbReference>
<keyword evidence="1" id="KW-0560">Oxidoreductase</keyword>
<comment type="caution">
    <text evidence="3">The sequence shown here is derived from an EMBL/GenBank/DDBJ whole genome shotgun (WGS) entry which is preliminary data.</text>
</comment>
<dbReference type="Proteomes" id="UP000717328">
    <property type="component" value="Unassembled WGS sequence"/>
</dbReference>
<sequence length="368" mass="40609">MSIKSLPTRTLGKNGPVVSAIGLGAMGFGAFYGTSDEKQNLDTLTYAADRGMTFWDTSDIYGSSEFSLLVALINDNDLMNQGEKLIGKWFTQTGRRSEIFLASKFGAMDLSEGAANKYRANSKPAYIRSRIENSLKDLETDYIDLYYQHRVDPEVPIEVVLETLRPYVERGTIKWIGLSETSITTLKRAKAVPGIGEKVIAAQMEFSPFELHLEKDGFVDVANELGIAIVAYSPLGRGLVTGRFRSPKDFGEGDFRGMLPRFSEENFPKNLKVVDELKNIADKHNATTSQITLAWILAEHANFIPIPGIRSVERLEENAGGAELSLSPEDVKAIRTVVEAAEVAGTRYPEAVMPKGDCIELAEWKGEN</sequence>
<dbReference type="InterPro" id="IPR023210">
    <property type="entry name" value="NADP_OxRdtase_dom"/>
</dbReference>
<organism evidence="3 4">
    <name type="scientific">Sphagnurus paluster</name>
    <dbReference type="NCBI Taxonomy" id="117069"/>
    <lineage>
        <taxon>Eukaryota</taxon>
        <taxon>Fungi</taxon>
        <taxon>Dikarya</taxon>
        <taxon>Basidiomycota</taxon>
        <taxon>Agaricomycotina</taxon>
        <taxon>Agaricomycetes</taxon>
        <taxon>Agaricomycetidae</taxon>
        <taxon>Agaricales</taxon>
        <taxon>Tricholomatineae</taxon>
        <taxon>Lyophyllaceae</taxon>
        <taxon>Sphagnurus</taxon>
    </lineage>
</organism>
<gene>
    <name evidence="3" type="ORF">H0H81_011448</name>
</gene>
<reference evidence="3" key="1">
    <citation type="submission" date="2021-02" db="EMBL/GenBank/DDBJ databases">
        <authorList>
            <person name="Nieuwenhuis M."/>
            <person name="Van De Peppel L.J.J."/>
        </authorList>
    </citation>
    <scope>NUCLEOTIDE SEQUENCE</scope>
    <source>
        <strain evidence="3">D49</strain>
    </source>
</reference>
<proteinExistence type="predicted"/>
<evidence type="ECO:0000259" key="2">
    <source>
        <dbReference type="Pfam" id="PF00248"/>
    </source>
</evidence>
<dbReference type="GO" id="GO:0016491">
    <property type="term" value="F:oxidoreductase activity"/>
    <property type="evidence" value="ECO:0007669"/>
    <property type="project" value="UniProtKB-KW"/>
</dbReference>
<protein>
    <recommendedName>
        <fullName evidence="2">NADP-dependent oxidoreductase domain-containing protein</fullName>
    </recommendedName>
</protein>
<dbReference type="SUPFAM" id="SSF51430">
    <property type="entry name" value="NAD(P)-linked oxidoreductase"/>
    <property type="match status" value="1"/>
</dbReference>
<reference evidence="3" key="2">
    <citation type="submission" date="2021-10" db="EMBL/GenBank/DDBJ databases">
        <title>Phylogenomics reveals ancestral predisposition of the termite-cultivated fungus Termitomyces towards a domesticated lifestyle.</title>
        <authorList>
            <person name="Auxier B."/>
            <person name="Grum-Grzhimaylo A."/>
            <person name="Cardenas M.E."/>
            <person name="Lodge J.D."/>
            <person name="Laessoe T."/>
            <person name="Pedersen O."/>
            <person name="Smith M.E."/>
            <person name="Kuyper T.W."/>
            <person name="Franco-Molano E.A."/>
            <person name="Baroni T.J."/>
            <person name="Aanen D.K."/>
        </authorList>
    </citation>
    <scope>NUCLEOTIDE SEQUENCE</scope>
    <source>
        <strain evidence="3">D49</strain>
    </source>
</reference>
<keyword evidence="4" id="KW-1185">Reference proteome</keyword>
<dbReference type="InterPro" id="IPR020471">
    <property type="entry name" value="AKR"/>
</dbReference>
<dbReference type="PANTHER" id="PTHR43625">
    <property type="entry name" value="AFLATOXIN B1 ALDEHYDE REDUCTASE"/>
    <property type="match status" value="1"/>
</dbReference>
<name>A0A9P7FQZ3_9AGAR</name>
<dbReference type="InterPro" id="IPR036812">
    <property type="entry name" value="NAD(P)_OxRdtase_dom_sf"/>
</dbReference>